<feature type="domain" description="AMP-dependent synthetase/ligase" evidence="2">
    <location>
        <begin position="2"/>
        <end position="164"/>
    </location>
</feature>
<keyword evidence="4" id="KW-1185">Reference proteome</keyword>
<comment type="subcellular location">
    <subcellularLocation>
        <location evidence="1">Cytoplasm</location>
    </subcellularLocation>
</comment>
<dbReference type="Gene3D" id="3.40.50.12780">
    <property type="entry name" value="N-terminal domain of ligase-like"/>
    <property type="match status" value="1"/>
</dbReference>
<dbReference type="OrthoDB" id="3633556at2759"/>
<dbReference type="PROSITE" id="PS00455">
    <property type="entry name" value="AMP_BINDING"/>
    <property type="match status" value="1"/>
</dbReference>
<dbReference type="Proteomes" id="UP000290289">
    <property type="component" value="Chromosome 5"/>
</dbReference>
<sequence>MFLTVIRCQATAALLNAAYTVEELEFNLSDSESKLLIMLEEPIHTAQAAASKLNIPHVTTNLSATANPVTLSSAAKGIPDLVSQLVNDLSDMALFLHTSGTTSRPKKVPLTQLNLASSVQNIKSVYKITESDSTVIVLPLFHVHRLITGLLSSFSAEAAATLPAAVSLAWRLLLVMKGDEGFEVMEAGSSTEERNRDDKQTRLQSGQNRKFVVWTILIGLV</sequence>
<dbReference type="SUPFAM" id="SSF56801">
    <property type="entry name" value="Acetyl-CoA synthetase-like"/>
    <property type="match status" value="1"/>
</dbReference>
<dbReference type="AlphaFoldDB" id="A0A498JPW9"/>
<proteinExistence type="predicted"/>
<dbReference type="InterPro" id="IPR020845">
    <property type="entry name" value="AMP-binding_CS"/>
</dbReference>
<evidence type="ECO:0000256" key="1">
    <source>
        <dbReference type="ARBA" id="ARBA00004496"/>
    </source>
</evidence>
<gene>
    <name evidence="3" type="ORF">DVH24_007836</name>
</gene>
<evidence type="ECO:0000313" key="3">
    <source>
        <dbReference type="EMBL" id="RXH97490.1"/>
    </source>
</evidence>
<evidence type="ECO:0000259" key="2">
    <source>
        <dbReference type="Pfam" id="PF00501"/>
    </source>
</evidence>
<evidence type="ECO:0000313" key="4">
    <source>
        <dbReference type="Proteomes" id="UP000290289"/>
    </source>
</evidence>
<dbReference type="Pfam" id="PF00501">
    <property type="entry name" value="AMP-binding"/>
    <property type="match status" value="1"/>
</dbReference>
<dbReference type="InterPro" id="IPR000873">
    <property type="entry name" value="AMP-dep_synth/lig_dom"/>
</dbReference>
<organism evidence="3 4">
    <name type="scientific">Malus domestica</name>
    <name type="common">Apple</name>
    <name type="synonym">Pyrus malus</name>
    <dbReference type="NCBI Taxonomy" id="3750"/>
    <lineage>
        <taxon>Eukaryota</taxon>
        <taxon>Viridiplantae</taxon>
        <taxon>Streptophyta</taxon>
        <taxon>Embryophyta</taxon>
        <taxon>Tracheophyta</taxon>
        <taxon>Spermatophyta</taxon>
        <taxon>Magnoliopsida</taxon>
        <taxon>eudicotyledons</taxon>
        <taxon>Gunneridae</taxon>
        <taxon>Pentapetalae</taxon>
        <taxon>rosids</taxon>
        <taxon>fabids</taxon>
        <taxon>Rosales</taxon>
        <taxon>Rosaceae</taxon>
        <taxon>Amygdaloideae</taxon>
        <taxon>Maleae</taxon>
        <taxon>Malus</taxon>
    </lineage>
</organism>
<dbReference type="GO" id="GO:0005737">
    <property type="term" value="C:cytoplasm"/>
    <property type="evidence" value="ECO:0007669"/>
    <property type="project" value="UniProtKB-SubCell"/>
</dbReference>
<dbReference type="PANTHER" id="PTHR43201">
    <property type="entry name" value="ACYL-COA SYNTHETASE"/>
    <property type="match status" value="1"/>
</dbReference>
<dbReference type="GO" id="GO:0006631">
    <property type="term" value="P:fatty acid metabolic process"/>
    <property type="evidence" value="ECO:0007669"/>
    <property type="project" value="TreeGrafter"/>
</dbReference>
<accession>A0A498JPW9</accession>
<dbReference type="GO" id="GO:0031956">
    <property type="term" value="F:medium-chain fatty acid-CoA ligase activity"/>
    <property type="evidence" value="ECO:0007669"/>
    <property type="project" value="TreeGrafter"/>
</dbReference>
<dbReference type="InterPro" id="IPR042099">
    <property type="entry name" value="ANL_N_sf"/>
</dbReference>
<reference evidence="3 4" key="1">
    <citation type="submission" date="2018-10" db="EMBL/GenBank/DDBJ databases">
        <title>A high-quality apple genome assembly.</title>
        <authorList>
            <person name="Hu J."/>
        </authorList>
    </citation>
    <scope>NUCLEOTIDE SEQUENCE [LARGE SCALE GENOMIC DNA]</scope>
    <source>
        <strain evidence="4">cv. HFTH1</strain>
        <tissue evidence="3">Young leaf</tissue>
    </source>
</reference>
<dbReference type="EMBL" id="RDQH01000331">
    <property type="protein sequence ID" value="RXH97490.1"/>
    <property type="molecule type" value="Genomic_DNA"/>
</dbReference>
<dbReference type="KEGG" id="mdm:103422599"/>
<dbReference type="PANTHER" id="PTHR43201:SF27">
    <property type="entry name" value="AMP DEPENDENT COA LIGASE"/>
    <property type="match status" value="1"/>
</dbReference>
<dbReference type="STRING" id="3750.A0A498JPW9"/>
<comment type="caution">
    <text evidence="3">The sequence shown here is derived from an EMBL/GenBank/DDBJ whole genome shotgun (WGS) entry which is preliminary data.</text>
</comment>
<name>A0A498JPW9_MALDO</name>
<protein>
    <recommendedName>
        <fullName evidence="2">AMP-dependent synthetase/ligase domain-containing protein</fullName>
    </recommendedName>
</protein>